<dbReference type="PANTHER" id="PTHR46406:SF1">
    <property type="entry name" value="NITRIC OXIDE-ASSOCIATED PROTEIN 1"/>
    <property type="match status" value="1"/>
</dbReference>
<dbReference type="SUPFAM" id="SSF52540">
    <property type="entry name" value="P-loop containing nucleoside triphosphate hydrolases"/>
    <property type="match status" value="1"/>
</dbReference>
<dbReference type="Gene3D" id="3.40.50.300">
    <property type="entry name" value="P-loop containing nucleotide triphosphate hydrolases"/>
    <property type="match status" value="1"/>
</dbReference>
<keyword evidence="1" id="KW-0175">Coiled coil</keyword>
<protein>
    <recommendedName>
        <fullName evidence="2">G domain-containing protein</fullName>
    </recommendedName>
</protein>
<dbReference type="EMBL" id="JAPTSV010000006">
    <property type="protein sequence ID" value="KAJ1527226.1"/>
    <property type="molecule type" value="Genomic_DNA"/>
</dbReference>
<dbReference type="InterPro" id="IPR027417">
    <property type="entry name" value="P-loop_NTPase"/>
</dbReference>
<accession>A0AAV7XNC4</accession>
<evidence type="ECO:0000313" key="3">
    <source>
        <dbReference type="EMBL" id="KAJ1527226.1"/>
    </source>
</evidence>
<dbReference type="PANTHER" id="PTHR46406">
    <property type="entry name" value="NITRIC OXIDE-ASSOCIATED PROTEIN 1"/>
    <property type="match status" value="1"/>
</dbReference>
<dbReference type="AlphaFoldDB" id="A0AAV7XNC4"/>
<evidence type="ECO:0000259" key="2">
    <source>
        <dbReference type="Pfam" id="PF01926"/>
    </source>
</evidence>
<dbReference type="Proteomes" id="UP001075354">
    <property type="component" value="Chromosome 6"/>
</dbReference>
<dbReference type="CDD" id="cd01855">
    <property type="entry name" value="YqeH"/>
    <property type="match status" value="1"/>
</dbReference>
<evidence type="ECO:0000256" key="1">
    <source>
        <dbReference type="SAM" id="Coils"/>
    </source>
</evidence>
<proteinExistence type="predicted"/>
<gene>
    <name evidence="3" type="ORF">ONE63_008753</name>
</gene>
<reference evidence="3" key="1">
    <citation type="submission" date="2022-12" db="EMBL/GenBank/DDBJ databases">
        <title>Chromosome-level genome assembly of the bean flower thrips Megalurothrips usitatus.</title>
        <authorList>
            <person name="Ma L."/>
            <person name="Liu Q."/>
            <person name="Li H."/>
            <person name="Cai W."/>
        </authorList>
    </citation>
    <scope>NUCLEOTIDE SEQUENCE</scope>
    <source>
        <strain evidence="3">Cailab_2022a</strain>
    </source>
</reference>
<keyword evidence="4" id="KW-1185">Reference proteome</keyword>
<feature type="domain" description="G" evidence="2">
    <location>
        <begin position="392"/>
        <end position="441"/>
    </location>
</feature>
<evidence type="ECO:0000313" key="4">
    <source>
        <dbReference type="Proteomes" id="UP001075354"/>
    </source>
</evidence>
<comment type="caution">
    <text evidence="3">The sequence shown here is derived from an EMBL/GenBank/DDBJ whole genome shotgun (WGS) entry which is preliminary data.</text>
</comment>
<dbReference type="InterPro" id="IPR052807">
    <property type="entry name" value="Mito_transl_resp_regulator"/>
</dbReference>
<dbReference type="GO" id="GO:0005525">
    <property type="term" value="F:GTP binding"/>
    <property type="evidence" value="ECO:0007669"/>
    <property type="project" value="InterPro"/>
</dbReference>
<dbReference type="InterPro" id="IPR006073">
    <property type="entry name" value="GTP-bd"/>
</dbReference>
<name>A0AAV7XNC4_9NEOP</name>
<organism evidence="3 4">
    <name type="scientific">Megalurothrips usitatus</name>
    <name type="common">bean blossom thrips</name>
    <dbReference type="NCBI Taxonomy" id="439358"/>
    <lineage>
        <taxon>Eukaryota</taxon>
        <taxon>Metazoa</taxon>
        <taxon>Ecdysozoa</taxon>
        <taxon>Arthropoda</taxon>
        <taxon>Hexapoda</taxon>
        <taxon>Insecta</taxon>
        <taxon>Pterygota</taxon>
        <taxon>Neoptera</taxon>
        <taxon>Paraneoptera</taxon>
        <taxon>Thysanoptera</taxon>
        <taxon>Terebrantia</taxon>
        <taxon>Thripoidea</taxon>
        <taxon>Thripidae</taxon>
        <taxon>Megalurothrips</taxon>
    </lineage>
</organism>
<feature type="coiled-coil region" evidence="1">
    <location>
        <begin position="169"/>
        <end position="196"/>
    </location>
</feature>
<sequence length="729" mass="82387">MYCSKASLLEVFSLVRGGARRLRFGKSYSYSGTQKDIQNKNLLLYSTLGRNEISEGVSEVIDNETKKRLFNTVLWEKDPQVSFTWRKALEKKEFNLKRRQEILQGIPQPLPHTLKLLDDYDTAGKASNVQAVEIVEDCPPTYPFAQNDRTKLNEGVSSSRRVQQRHDQRRKLAKTMQEKEDRMKKWMSDYAAYDENSEENLSLLHGVNFGSANPNEPVSKVPCGGCGALLHCQDPSIPGYLPSELFANRKEGVLRSMICQRCHFLKEFNVALNVSVAPEDYPKIISTIQDKRAIAVLMVDLLDFPCSIWPNMMDIIGSKRPVIIVGNKIDLIPGDQKGYLKHVKNTLQLYVEKLGIGKSNIKHVALISAQTGFGVEDLITHLHELWEYKSDVFLLGCTNVGKSTLFNKLLQSDFCKTQASDLVQRATTSIWPGTTLNLLKFPVLRPEGWRLAHRRKRLASQAHIRQKEKELQKDQLGRRRMYHMPALLQYVGKTFRKLDYEEGADMFQIKRAADQTGLNEKDRDFAEGRWCYDTPGVMHPDQVLNLLTTEELMKVIPKTPLVPRFFMLKPGRSLFLAGLGRIDLLDSTRSQSTRVAVFSSCHLPVTIVQTHEADDLYCKLLGTELTAVPCGGPQRLADWPGLKQKDEIITVHGTGWKECCADVVLSCAGWVSVSGGVDMEMSFRVWTPLGRGIHLRQPALLPQSINFRGERISHTPTYKTGRSDGKAAP</sequence>
<dbReference type="Pfam" id="PF01926">
    <property type="entry name" value="MMR_HSR1"/>
    <property type="match status" value="1"/>
</dbReference>